<dbReference type="Gene3D" id="1.20.1050.10">
    <property type="match status" value="1"/>
</dbReference>
<comment type="caution">
    <text evidence="2">The sequence shown here is derived from an EMBL/GenBank/DDBJ whole genome shotgun (WGS) entry which is preliminary data.</text>
</comment>
<dbReference type="InterPro" id="IPR036282">
    <property type="entry name" value="Glutathione-S-Trfase_C_sf"/>
</dbReference>
<organism evidence="2 3">
    <name type="scientific">Falsochrobactrum shanghaiense</name>
    <dbReference type="NCBI Taxonomy" id="2201899"/>
    <lineage>
        <taxon>Bacteria</taxon>
        <taxon>Pseudomonadati</taxon>
        <taxon>Pseudomonadota</taxon>
        <taxon>Alphaproteobacteria</taxon>
        <taxon>Hyphomicrobiales</taxon>
        <taxon>Brucellaceae</taxon>
        <taxon>Falsochrobactrum</taxon>
    </lineage>
</organism>
<proteinExistence type="predicted"/>
<keyword evidence="3" id="KW-1185">Reference proteome</keyword>
<accession>A0A316J5I1</accession>
<sequence length="108" mass="11859">MRIDICVSYADDLVHPSSRLRFDGLQRSPPKGVINVTGIVTSILWTTMADRFAVIETIIQETSPTIMNLSRRVQALPSLAALDTKSFKDYGKAYCGGEIEKSLRAVAA</sequence>
<feature type="domain" description="Glutathione S-transferase C-terminal" evidence="1">
    <location>
        <begin position="34"/>
        <end position="106"/>
    </location>
</feature>
<reference evidence="2 3" key="1">
    <citation type="submission" date="2018-05" db="EMBL/GenBank/DDBJ databases">
        <title>Comparative genomic sequence analysis between strain HN4 and CCM 8460T (Falsochrobactrum ovis) will provide more evidence to prove that HN4 is a new species of Falsochrobactrum.</title>
        <authorList>
            <person name="Lyu W."/>
            <person name="Sun L."/>
            <person name="Yao L."/>
        </authorList>
    </citation>
    <scope>NUCLEOTIDE SEQUENCE [LARGE SCALE GENOMIC DNA]</scope>
    <source>
        <strain evidence="2 3">HN4</strain>
    </source>
</reference>
<protein>
    <recommendedName>
        <fullName evidence="1">Glutathione S-transferase C-terminal domain-containing protein</fullName>
    </recommendedName>
</protein>
<gene>
    <name evidence="2" type="ORF">DKP76_16480</name>
</gene>
<dbReference type="Pfam" id="PF22119">
    <property type="entry name" value="GST_C_8"/>
    <property type="match status" value="1"/>
</dbReference>
<dbReference type="SUPFAM" id="SSF47616">
    <property type="entry name" value="GST C-terminal domain-like"/>
    <property type="match status" value="1"/>
</dbReference>
<dbReference type="EMBL" id="QGDB01000008">
    <property type="protein sequence ID" value="PWL16571.1"/>
    <property type="molecule type" value="Genomic_DNA"/>
</dbReference>
<name>A0A316J5I1_9HYPH</name>
<evidence type="ECO:0000313" key="3">
    <source>
        <dbReference type="Proteomes" id="UP000245865"/>
    </source>
</evidence>
<dbReference type="Proteomes" id="UP000245865">
    <property type="component" value="Unassembled WGS sequence"/>
</dbReference>
<dbReference type="InterPro" id="IPR054761">
    <property type="entry name" value="GST_C_proteobact"/>
</dbReference>
<dbReference type="AlphaFoldDB" id="A0A316J5I1"/>
<evidence type="ECO:0000259" key="1">
    <source>
        <dbReference type="Pfam" id="PF22119"/>
    </source>
</evidence>
<evidence type="ECO:0000313" key="2">
    <source>
        <dbReference type="EMBL" id="PWL16571.1"/>
    </source>
</evidence>